<name>A0A0U3PCC2_9HYPH</name>
<evidence type="ECO:0000313" key="3">
    <source>
        <dbReference type="Proteomes" id="UP000064921"/>
    </source>
</evidence>
<dbReference type="STRING" id="121719.APZ00_21805"/>
<dbReference type="Proteomes" id="UP000064921">
    <property type="component" value="Chromosome"/>
</dbReference>
<evidence type="ECO:0000259" key="1">
    <source>
        <dbReference type="PROSITE" id="PS50943"/>
    </source>
</evidence>
<accession>A0A0U3PCC2</accession>
<protein>
    <recommendedName>
        <fullName evidence="1">HTH cro/C1-type domain-containing protein</fullName>
    </recommendedName>
</protein>
<gene>
    <name evidence="2" type="ORF">APZ00_21805</name>
</gene>
<keyword evidence="3" id="KW-1185">Reference proteome</keyword>
<dbReference type="AlphaFoldDB" id="A0A0U3PCC2"/>
<evidence type="ECO:0000313" key="2">
    <source>
        <dbReference type="EMBL" id="ALV29349.1"/>
    </source>
</evidence>
<organism evidence="2 3">
    <name type="scientific">Pannonibacter phragmitetus</name>
    <dbReference type="NCBI Taxonomy" id="121719"/>
    <lineage>
        <taxon>Bacteria</taxon>
        <taxon>Pseudomonadati</taxon>
        <taxon>Pseudomonadota</taxon>
        <taxon>Alphaproteobacteria</taxon>
        <taxon>Hyphomicrobiales</taxon>
        <taxon>Stappiaceae</taxon>
        <taxon>Pannonibacter</taxon>
    </lineage>
</organism>
<feature type="domain" description="HTH cro/C1-type" evidence="1">
    <location>
        <begin position="7"/>
        <end position="37"/>
    </location>
</feature>
<dbReference type="eggNOG" id="COG1396">
    <property type="taxonomic scope" value="Bacteria"/>
</dbReference>
<sequence length="82" mass="8491">MFNEAQMRAARALLGLSQAGIAELTALSLPTIKRMENVGPGRSTAANVEAVRRALEAAGVEFLAADAAGGVGVRLRRDVVEG</sequence>
<dbReference type="SUPFAM" id="SSF47413">
    <property type="entry name" value="lambda repressor-like DNA-binding domains"/>
    <property type="match status" value="1"/>
</dbReference>
<dbReference type="PROSITE" id="PS50943">
    <property type="entry name" value="HTH_CROC1"/>
    <property type="match status" value="1"/>
</dbReference>
<dbReference type="InterPro" id="IPR010982">
    <property type="entry name" value="Lambda_DNA-bd_dom_sf"/>
</dbReference>
<dbReference type="Gene3D" id="1.10.260.40">
    <property type="entry name" value="lambda repressor-like DNA-binding domains"/>
    <property type="match status" value="1"/>
</dbReference>
<dbReference type="KEGG" id="pphr:APZ00_21805"/>
<proteinExistence type="predicted"/>
<dbReference type="GO" id="GO:0003677">
    <property type="term" value="F:DNA binding"/>
    <property type="evidence" value="ECO:0007669"/>
    <property type="project" value="InterPro"/>
</dbReference>
<dbReference type="InterPro" id="IPR001387">
    <property type="entry name" value="Cro/C1-type_HTH"/>
</dbReference>
<dbReference type="EMBL" id="CP013068">
    <property type="protein sequence ID" value="ALV29349.1"/>
    <property type="molecule type" value="Genomic_DNA"/>
</dbReference>
<reference evidence="2 3" key="1">
    <citation type="submission" date="2015-10" db="EMBL/GenBank/DDBJ databases">
        <title>The world's first case of liver abscess caused by Pannonibacter phragmitetus.</title>
        <authorList>
            <person name="Ming D."/>
            <person name="Wang M."/>
            <person name="Zhou Y."/>
            <person name="Jiang T."/>
            <person name="Hu S."/>
        </authorList>
    </citation>
    <scope>NUCLEOTIDE SEQUENCE [LARGE SCALE GENOMIC DNA]</scope>
    <source>
        <strain evidence="2 3">31801</strain>
    </source>
</reference>